<reference evidence="2" key="2">
    <citation type="journal article" date="2022" name="Sci. Total Environ.">
        <title>Prevalence, transmission, and molecular epidemiology of tet(X)-positive bacteria among humans, animals, and environmental niches in China: An epidemiological, and genomic-based study.</title>
        <authorList>
            <person name="Dong N."/>
            <person name="Zeng Y."/>
            <person name="Cai C."/>
            <person name="Sun C."/>
            <person name="Lu J."/>
            <person name="Liu C."/>
            <person name="Zhou H."/>
            <person name="Sun Q."/>
            <person name="Shu L."/>
            <person name="Wang H."/>
            <person name="Wang Y."/>
            <person name="Wang S."/>
            <person name="Wu C."/>
            <person name="Chan E.W."/>
            <person name="Chen G."/>
            <person name="Shen Z."/>
            <person name="Chen S."/>
            <person name="Zhang R."/>
        </authorList>
    </citation>
    <scope>NUCLEOTIDE SEQUENCE</scope>
    <source>
        <strain evidence="2">210</strain>
    </source>
</reference>
<evidence type="ECO:0000313" key="3">
    <source>
        <dbReference type="Proteomes" id="UP001173578"/>
    </source>
</evidence>
<dbReference type="Proteomes" id="UP001173578">
    <property type="component" value="Unassembled WGS sequence"/>
</dbReference>
<feature type="transmembrane region" description="Helical" evidence="1">
    <location>
        <begin position="12"/>
        <end position="32"/>
    </location>
</feature>
<keyword evidence="1" id="KW-1133">Transmembrane helix</keyword>
<evidence type="ECO:0000256" key="1">
    <source>
        <dbReference type="SAM" id="Phobius"/>
    </source>
</evidence>
<proteinExistence type="predicted"/>
<dbReference type="AlphaFoldDB" id="A0AAW7DFD0"/>
<comment type="caution">
    <text evidence="2">The sequence shown here is derived from an EMBL/GenBank/DDBJ whole genome shotgun (WGS) entry which is preliminary data.</text>
</comment>
<gene>
    <name evidence="2" type="ORF">HX095_05565</name>
</gene>
<feature type="transmembrane region" description="Helical" evidence="1">
    <location>
        <begin position="200"/>
        <end position="220"/>
    </location>
</feature>
<reference evidence="2" key="1">
    <citation type="submission" date="2020-06" db="EMBL/GenBank/DDBJ databases">
        <authorList>
            <person name="Dong N."/>
        </authorList>
    </citation>
    <scope>NUCLEOTIDE SEQUENCE</scope>
    <source>
        <strain evidence="2">210</strain>
    </source>
</reference>
<dbReference type="RefSeq" id="WP_286485362.1">
    <property type="nucleotide sequence ID" value="NZ_JACALR010000002.1"/>
</dbReference>
<evidence type="ECO:0008006" key="4">
    <source>
        <dbReference type="Google" id="ProtNLM"/>
    </source>
</evidence>
<name>A0AAW7DFD0_9FLAO</name>
<evidence type="ECO:0000313" key="2">
    <source>
        <dbReference type="EMBL" id="MDM1550676.1"/>
    </source>
</evidence>
<dbReference type="EMBL" id="JACALR010000002">
    <property type="protein sequence ID" value="MDM1550676.1"/>
    <property type="molecule type" value="Genomic_DNA"/>
</dbReference>
<sequence>MNIHFRNITDILNKNIITILIPSLLSLLNFIYDKREQSKENIKSYIESTQRPLKEDLKQGDIFIKEISNRKKYSDLNTIIFNDISNTKKSNDYNANIKILKTAIAKHNAYKYYITEEEKIVFNSVENILNNYIKINELKLKSSNVDSIKFYEEKIMFESVTLTQAINDTLTLVDTYYKTENFNKNEIVNFINKKKSYISYYAYLMTFIVIIELILIFLFFKKGYYKN</sequence>
<accession>A0AAW7DFD0</accession>
<keyword evidence="1" id="KW-0812">Transmembrane</keyword>
<organism evidence="2 3">
    <name type="scientific">Empedobacter falsenii</name>
    <dbReference type="NCBI Taxonomy" id="343874"/>
    <lineage>
        <taxon>Bacteria</taxon>
        <taxon>Pseudomonadati</taxon>
        <taxon>Bacteroidota</taxon>
        <taxon>Flavobacteriia</taxon>
        <taxon>Flavobacteriales</taxon>
        <taxon>Weeksellaceae</taxon>
        <taxon>Empedobacter</taxon>
    </lineage>
</organism>
<protein>
    <recommendedName>
        <fullName evidence="4">Chemotaxis methyl-accepting receptor HlyB-like 4HB MCP domain-containing protein</fullName>
    </recommendedName>
</protein>
<keyword evidence="1" id="KW-0472">Membrane</keyword>